<name>A0A0D6M6C3_9BILA</name>
<organism evidence="2 3">
    <name type="scientific">Ancylostoma ceylanicum</name>
    <dbReference type="NCBI Taxonomy" id="53326"/>
    <lineage>
        <taxon>Eukaryota</taxon>
        <taxon>Metazoa</taxon>
        <taxon>Ecdysozoa</taxon>
        <taxon>Nematoda</taxon>
        <taxon>Chromadorea</taxon>
        <taxon>Rhabditida</taxon>
        <taxon>Rhabditina</taxon>
        <taxon>Rhabditomorpha</taxon>
        <taxon>Strongyloidea</taxon>
        <taxon>Ancylostomatidae</taxon>
        <taxon>Ancylostomatinae</taxon>
        <taxon>Ancylostoma</taxon>
    </lineage>
</organism>
<dbReference type="Proteomes" id="UP000054495">
    <property type="component" value="Unassembled WGS sequence"/>
</dbReference>
<keyword evidence="3" id="KW-1185">Reference proteome</keyword>
<feature type="transmembrane region" description="Helical" evidence="1">
    <location>
        <begin position="56"/>
        <end position="80"/>
    </location>
</feature>
<gene>
    <name evidence="2" type="ORF">ANCCEY_02947</name>
</gene>
<protein>
    <recommendedName>
        <fullName evidence="4">7TM GPCR serpentine receptor class x (Srx) domain-containing protein</fullName>
    </recommendedName>
</protein>
<keyword evidence="1" id="KW-0812">Transmembrane</keyword>
<keyword evidence="1" id="KW-0472">Membrane</keyword>
<evidence type="ECO:0008006" key="4">
    <source>
        <dbReference type="Google" id="ProtNLM"/>
    </source>
</evidence>
<accession>A0A0D6M6C3</accession>
<evidence type="ECO:0000313" key="3">
    <source>
        <dbReference type="Proteomes" id="UP000054495"/>
    </source>
</evidence>
<keyword evidence="1" id="KW-1133">Transmembrane helix</keyword>
<evidence type="ECO:0000313" key="2">
    <source>
        <dbReference type="EMBL" id="EPB77961.1"/>
    </source>
</evidence>
<dbReference type="SUPFAM" id="SSF81321">
    <property type="entry name" value="Family A G protein-coupled receptor-like"/>
    <property type="match status" value="1"/>
</dbReference>
<feature type="transmembrane region" description="Helical" evidence="1">
    <location>
        <begin position="20"/>
        <end position="44"/>
    </location>
</feature>
<evidence type="ECO:0000256" key="1">
    <source>
        <dbReference type="SAM" id="Phobius"/>
    </source>
</evidence>
<dbReference type="AlphaFoldDB" id="A0A0D6M6C3"/>
<dbReference type="PANTHER" id="PTHR23021">
    <property type="entry name" value="SERPENTINE RECEPTOR, CLASS T"/>
    <property type="match status" value="1"/>
</dbReference>
<dbReference type="InterPro" id="IPR019425">
    <property type="entry name" value="7TM_GPCR_serpentine_rcpt_Srt"/>
</dbReference>
<dbReference type="EMBL" id="KE124824">
    <property type="protein sequence ID" value="EPB77961.1"/>
    <property type="molecule type" value="Genomic_DNA"/>
</dbReference>
<feature type="transmembrane region" description="Helical" evidence="1">
    <location>
        <begin position="184"/>
        <end position="201"/>
    </location>
</feature>
<dbReference type="Pfam" id="PF10321">
    <property type="entry name" value="7TM_GPCR_Srt"/>
    <property type="match status" value="1"/>
</dbReference>
<reference evidence="2 3" key="1">
    <citation type="submission" date="2013-05" db="EMBL/GenBank/DDBJ databases">
        <title>Draft genome of the parasitic nematode Anyclostoma ceylanicum.</title>
        <authorList>
            <person name="Mitreva M."/>
        </authorList>
    </citation>
    <scope>NUCLEOTIDE SEQUENCE [LARGE SCALE GENOMIC DNA]</scope>
</reference>
<feature type="transmembrane region" description="Helical" evidence="1">
    <location>
        <begin position="100"/>
        <end position="125"/>
    </location>
</feature>
<proteinExistence type="predicted"/>
<sequence length="254" mass="28648">MAEEAELSKEYLELYEVYRIPLGVVSSFISVVLLALNIVTLVGIRNRNECVKYPAFRIMSLSIVFDSVQLFVHITSAIFGACGQQIPSRLNTVLGAVISAAWMTSNSLTVLLSFNRVLVVAHTNMERRIFKGWREHNSKNSLERKLTINVFIYGLYFAFLFVYWEFIDGQLLETTPVSNFLSNMMWIVANGMQAILTLILNRGVRKVGAETVLAWILRLAKCQLIREKGRPTPFHMKALTVAPPTTSTALKKGK</sequence>
<feature type="transmembrane region" description="Helical" evidence="1">
    <location>
        <begin position="146"/>
        <end position="164"/>
    </location>
</feature>